<evidence type="ECO:0000313" key="1">
    <source>
        <dbReference type="EMBL" id="TWV61101.1"/>
    </source>
</evidence>
<organism evidence="1 2">
    <name type="scientific">Parabacteroides distasonis</name>
    <dbReference type="NCBI Taxonomy" id="823"/>
    <lineage>
        <taxon>Bacteria</taxon>
        <taxon>Pseudomonadati</taxon>
        <taxon>Bacteroidota</taxon>
        <taxon>Bacteroidia</taxon>
        <taxon>Bacteroidales</taxon>
        <taxon>Tannerellaceae</taxon>
        <taxon>Parabacteroides</taxon>
    </lineage>
</organism>
<protein>
    <submittedName>
        <fullName evidence="1">Uncharacterized protein</fullName>
    </submittedName>
</protein>
<accession>A0A5C6KH38</accession>
<proteinExistence type="predicted"/>
<name>A0A5C6KH38_PARDI</name>
<dbReference type="RefSeq" id="WP_146375669.1">
    <property type="nucleotide sequence ID" value="NZ_VOHW01000007.1"/>
</dbReference>
<sequence length="175" mass="20462">MENLKKLCAGLLLSCMISCSAPMDEQVVKDYLSQSPAVTLYAPGYSEKKLEGCDEDYLGKKDGLWKNSEPTYYYKAYNYEVDRIEKFRKDDYQAVCIVYLLPDNLTKAGKILEDNSPRSPYKAQLKDGLDCEVVFKKIEGEWKLIVFKSLNFQRSYWYEEDQQPYGYTNLLQWDE</sequence>
<reference evidence="1 2" key="1">
    <citation type="submission" date="2019-07" db="EMBL/GenBank/DDBJ databases">
        <title>Genome sequencing of Parabacteroides distasonis iSURF_7.</title>
        <authorList>
            <person name="Degefu H.N."/>
            <person name="Ruoff K.L."/>
            <person name="Price C.E."/>
            <person name="Valls R.A."/>
            <person name="O'Toole G.A."/>
        </authorList>
    </citation>
    <scope>NUCLEOTIDE SEQUENCE [LARGE SCALE GENOMIC DNA]</scope>
    <source>
        <strain evidence="1 2">CFPLTA003_1B</strain>
    </source>
</reference>
<dbReference type="AlphaFoldDB" id="A0A5C6KH38"/>
<gene>
    <name evidence="1" type="ORF">FSA05_13095</name>
</gene>
<evidence type="ECO:0000313" key="2">
    <source>
        <dbReference type="Proteomes" id="UP000315827"/>
    </source>
</evidence>
<dbReference type="EMBL" id="VOHW01000007">
    <property type="protein sequence ID" value="TWV61101.1"/>
    <property type="molecule type" value="Genomic_DNA"/>
</dbReference>
<dbReference type="Proteomes" id="UP000315827">
    <property type="component" value="Unassembled WGS sequence"/>
</dbReference>
<comment type="caution">
    <text evidence="1">The sequence shown here is derived from an EMBL/GenBank/DDBJ whole genome shotgun (WGS) entry which is preliminary data.</text>
</comment>